<keyword evidence="3" id="KW-1185">Reference proteome</keyword>
<keyword evidence="2" id="KW-0378">Hydrolase</keyword>
<reference evidence="2 3" key="1">
    <citation type="submission" date="2023-07" db="EMBL/GenBank/DDBJ databases">
        <title>Genomic Encyclopedia of Type Strains, Phase IV (KMG-IV): sequencing the most valuable type-strain genomes for metagenomic binning, comparative biology and taxonomic classification.</title>
        <authorList>
            <person name="Goeker M."/>
        </authorList>
    </citation>
    <scope>NUCLEOTIDE SEQUENCE [LARGE SCALE GENOMIC DNA]</scope>
    <source>
        <strain evidence="2 3">DSM 17740</strain>
    </source>
</reference>
<feature type="transmembrane region" description="Helical" evidence="1">
    <location>
        <begin position="130"/>
        <end position="147"/>
    </location>
</feature>
<evidence type="ECO:0000313" key="3">
    <source>
        <dbReference type="Proteomes" id="UP001232445"/>
    </source>
</evidence>
<feature type="transmembrane region" description="Helical" evidence="1">
    <location>
        <begin position="6"/>
        <end position="24"/>
    </location>
</feature>
<proteinExistence type="predicted"/>
<gene>
    <name evidence="2" type="ORF">J2S00_002019</name>
</gene>
<evidence type="ECO:0000313" key="2">
    <source>
        <dbReference type="EMBL" id="MDQ0339233.1"/>
    </source>
</evidence>
<name>A0ABU0CS30_9BACI</name>
<feature type="transmembrane region" description="Helical" evidence="1">
    <location>
        <begin position="58"/>
        <end position="76"/>
    </location>
</feature>
<feature type="transmembrane region" description="Helical" evidence="1">
    <location>
        <begin position="36"/>
        <end position="52"/>
    </location>
</feature>
<dbReference type="Proteomes" id="UP001232445">
    <property type="component" value="Unassembled WGS sequence"/>
</dbReference>
<keyword evidence="1" id="KW-0812">Transmembrane</keyword>
<dbReference type="GO" id="GO:0016787">
    <property type="term" value="F:hydrolase activity"/>
    <property type="evidence" value="ECO:0007669"/>
    <property type="project" value="UniProtKB-KW"/>
</dbReference>
<dbReference type="NCBIfam" id="TIGR02854">
    <property type="entry name" value="spore_II_GA"/>
    <property type="match status" value="1"/>
</dbReference>
<evidence type="ECO:0000256" key="1">
    <source>
        <dbReference type="SAM" id="Phobius"/>
    </source>
</evidence>
<keyword evidence="1" id="KW-1133">Transmembrane helix</keyword>
<dbReference type="Pfam" id="PF03419">
    <property type="entry name" value="Peptidase_U4"/>
    <property type="match status" value="1"/>
</dbReference>
<dbReference type="RefSeq" id="WP_307338895.1">
    <property type="nucleotide sequence ID" value="NZ_JAUSUQ010000006.1"/>
</dbReference>
<dbReference type="PIRSF" id="PIRSF018571">
    <property type="entry name" value="SpoIIGA"/>
    <property type="match status" value="1"/>
</dbReference>
<dbReference type="EC" id="3.4.23.-" evidence="2"/>
<dbReference type="EMBL" id="JAUSUQ010000006">
    <property type="protein sequence ID" value="MDQ0339233.1"/>
    <property type="molecule type" value="Genomic_DNA"/>
</dbReference>
<sequence length="316" mass="36160">MYLYLDLIWLLNFCIDYLLLWLTAVFRKMECKKWRLALASFIGSSYVLFLFIPSLQSYYTLLIKLLLSLVIVYVAFGFGSIQRYVKSFFTFYFVSFVIGGGLLAVHYVAGSNHQVLQGMVATQSSGYGDLVSWLFVVIGFPLMYWFSRSQWQSIERTKVKERVLVQVQVTINGQHVSCQGLVDTGNQLYEPFSKKPVMLMEAKILEAVVPREILEAARHEQGITDWDQLHLPDHWLARLSLIPYRGVGRQMDLMLTFKPDEVVITSSDGTWSTRQVLIGINQEPLATDGLFQAVVHPDLVLSNEKSSTQYREAIKC</sequence>
<dbReference type="InterPro" id="IPR005081">
    <property type="entry name" value="SpoIIGA"/>
</dbReference>
<accession>A0ABU0CS30</accession>
<organism evidence="2 3">
    <name type="scientific">Caldalkalibacillus uzonensis</name>
    <dbReference type="NCBI Taxonomy" id="353224"/>
    <lineage>
        <taxon>Bacteria</taxon>
        <taxon>Bacillati</taxon>
        <taxon>Bacillota</taxon>
        <taxon>Bacilli</taxon>
        <taxon>Bacillales</taxon>
        <taxon>Bacillaceae</taxon>
        <taxon>Caldalkalibacillus</taxon>
    </lineage>
</organism>
<comment type="caution">
    <text evidence="2">The sequence shown here is derived from an EMBL/GenBank/DDBJ whole genome shotgun (WGS) entry which is preliminary data.</text>
</comment>
<protein>
    <submittedName>
        <fullName evidence="2">Stage II sporulation protein GA (Sporulation sigma-E factor processing peptidase)</fullName>
        <ecNumber evidence="2">3.4.23.-</ecNumber>
    </submittedName>
</protein>
<keyword evidence="1" id="KW-0472">Membrane</keyword>
<feature type="transmembrane region" description="Helical" evidence="1">
    <location>
        <begin position="88"/>
        <end position="110"/>
    </location>
</feature>